<dbReference type="SUPFAM" id="SSF89872">
    <property type="entry name" value="Inhibitor of vertebrate lysozyme, Ivy"/>
    <property type="match status" value="1"/>
</dbReference>
<evidence type="ECO:0000256" key="8">
    <source>
        <dbReference type="ARBA" id="ARBA00069984"/>
    </source>
</evidence>
<comment type="similarity">
    <text evidence="2">Belongs to the ivy family.</text>
</comment>
<evidence type="ECO:0000256" key="1">
    <source>
        <dbReference type="ARBA" id="ARBA00004418"/>
    </source>
</evidence>
<keyword evidence="6 10" id="KW-1015">Disulfide bond</keyword>
<name>A0A090NH51_SHIDY</name>
<evidence type="ECO:0000256" key="4">
    <source>
        <dbReference type="ARBA" id="ARBA00022729"/>
    </source>
</evidence>
<dbReference type="GO" id="GO:0042597">
    <property type="term" value="C:periplasmic space"/>
    <property type="evidence" value="ECO:0007669"/>
    <property type="project" value="UniProtKB-SubCell"/>
</dbReference>
<evidence type="ECO:0000313" key="13">
    <source>
        <dbReference type="Proteomes" id="UP000017944"/>
    </source>
</evidence>
<reference evidence="12 13" key="1">
    <citation type="submission" date="2013-10" db="EMBL/GenBank/DDBJ databases">
        <title>Draft genomes and the virulence plasmids of Sd1617 vaccine constructs: WRSd3 and WRSd5.</title>
        <authorList>
            <person name="Aksomboon Vongsawan A."/>
            <person name="Venkatesan M.M."/>
            <person name="Vaisvil B."/>
            <person name="Emel G."/>
            <person name="Kepatral V."/>
            <person name="Sethabutr O."/>
            <person name="Serichantalergs O."/>
            <person name="Mason C."/>
        </authorList>
    </citation>
    <scope>NUCLEOTIDE SEQUENCE [LARGE SCALE GENOMIC DNA]</scope>
    <source>
        <strain evidence="12 13">WRSd3</strain>
    </source>
</reference>
<dbReference type="NCBIfam" id="NF007443">
    <property type="entry name" value="PRK09993.1"/>
    <property type="match status" value="1"/>
</dbReference>
<dbReference type="FunFam" id="3.40.1420.10:FF:000001">
    <property type="entry name" value="Inhibitor of vertebrate lysozyme"/>
    <property type="match status" value="1"/>
</dbReference>
<organism evidence="12 13">
    <name type="scientific">Shigella dysenteriae WRSd3</name>
    <dbReference type="NCBI Taxonomy" id="1401327"/>
    <lineage>
        <taxon>Bacteria</taxon>
        <taxon>Pseudomonadati</taxon>
        <taxon>Pseudomonadota</taxon>
        <taxon>Gammaproteobacteria</taxon>
        <taxon>Enterobacterales</taxon>
        <taxon>Enterobacteriaceae</taxon>
        <taxon>Shigella</taxon>
    </lineage>
</organism>
<feature type="site" description="Important for lysozyme inhibition" evidence="9">
    <location>
        <position position="88"/>
    </location>
</feature>
<dbReference type="InterPro" id="IPR014453">
    <property type="entry name" value="Inhibitor_vertebrate_lysozyme"/>
</dbReference>
<evidence type="ECO:0000256" key="9">
    <source>
        <dbReference type="PIRSR" id="PIRSR009103-1"/>
    </source>
</evidence>
<dbReference type="Pfam" id="PF08816">
    <property type="entry name" value="Ivy"/>
    <property type="match status" value="1"/>
</dbReference>
<feature type="disulfide bond" evidence="10">
    <location>
        <begin position="85"/>
        <end position="90"/>
    </location>
</feature>
<sequence>MGRLSSGGMMFKAITTVAALVIATSAMAQDDLTISSLAKGETTKAAFNQMVQGHKLPAWVMKGGTYTPAQTVTLGDETYQVMSACKPHDCGSQRIAVMWSEKSNQMTGLFSTIDEKTSQEKLTWLNVNDALSIDGKTVLFAALTGSLENHPDGFNFK</sequence>
<feature type="signal peptide" evidence="11">
    <location>
        <begin position="1"/>
        <end position="28"/>
    </location>
</feature>
<dbReference type="PIRSF" id="PIRSF009103">
    <property type="entry name" value="Ivy"/>
    <property type="match status" value="1"/>
</dbReference>
<dbReference type="Gene3D" id="3.40.1420.10">
    <property type="entry name" value="Inhibitor of vertebrate lysozyme"/>
    <property type="match status" value="1"/>
</dbReference>
<evidence type="ECO:0000256" key="5">
    <source>
        <dbReference type="ARBA" id="ARBA00022764"/>
    </source>
</evidence>
<dbReference type="PATRIC" id="fig|1401327.3.peg.2104"/>
<comment type="function">
    <text evidence="7">Strong inhibitor of lysozyme C.</text>
</comment>
<comment type="subcellular location">
    <subcellularLocation>
        <location evidence="1">Periplasm</location>
    </subcellularLocation>
</comment>
<evidence type="ECO:0000256" key="10">
    <source>
        <dbReference type="PIRSR" id="PIRSR009103-2"/>
    </source>
</evidence>
<proteinExistence type="inferred from homology"/>
<evidence type="ECO:0000256" key="11">
    <source>
        <dbReference type="SAM" id="SignalP"/>
    </source>
</evidence>
<comment type="caution">
    <text evidence="12">The sequence shown here is derived from an EMBL/GenBank/DDBJ whole genome shotgun (WGS) entry which is preliminary data.</text>
</comment>
<evidence type="ECO:0000256" key="3">
    <source>
        <dbReference type="ARBA" id="ARBA00011738"/>
    </source>
</evidence>
<protein>
    <recommendedName>
        <fullName evidence="8">Inhibitor of vertebrate lysozyme</fullName>
    </recommendedName>
</protein>
<dbReference type="InterPro" id="IPR036501">
    <property type="entry name" value="Inhibitor_vert_lysozyme_sf"/>
</dbReference>
<evidence type="ECO:0000256" key="6">
    <source>
        <dbReference type="ARBA" id="ARBA00023157"/>
    </source>
</evidence>
<dbReference type="EMBL" id="AXUT01000180">
    <property type="protein sequence ID" value="ESU79251.1"/>
    <property type="molecule type" value="Genomic_DNA"/>
</dbReference>
<feature type="chain" id="PRO_5001861728" description="Inhibitor of vertebrate lysozyme" evidence="11">
    <location>
        <begin position="29"/>
        <end position="157"/>
    </location>
</feature>
<keyword evidence="5" id="KW-0574">Periplasm</keyword>
<evidence type="ECO:0000313" key="12">
    <source>
        <dbReference type="EMBL" id="ESU79251.1"/>
    </source>
</evidence>
<dbReference type="Proteomes" id="UP000017944">
    <property type="component" value="Unassembled WGS sequence"/>
</dbReference>
<keyword evidence="4 11" id="KW-0732">Signal</keyword>
<comment type="subunit">
    <text evidence="3">Homodimer.</text>
</comment>
<gene>
    <name evidence="12" type="ORF">WRSd3_02273</name>
</gene>
<accession>A0A090NH51</accession>
<dbReference type="AlphaFoldDB" id="A0A090NH51"/>
<evidence type="ECO:0000256" key="2">
    <source>
        <dbReference type="ARBA" id="ARBA00009724"/>
    </source>
</evidence>
<evidence type="ECO:0000256" key="7">
    <source>
        <dbReference type="ARBA" id="ARBA00056123"/>
    </source>
</evidence>